<comment type="caution">
    <text evidence="5">The sequence shown here is derived from an EMBL/GenBank/DDBJ whole genome shotgun (WGS) entry which is preliminary data.</text>
</comment>
<proteinExistence type="predicted"/>
<organism evidence="5 6">
    <name type="scientific">Cupriavidus agavae</name>
    <dbReference type="NCBI Taxonomy" id="1001822"/>
    <lineage>
        <taxon>Bacteria</taxon>
        <taxon>Pseudomonadati</taxon>
        <taxon>Pseudomonadota</taxon>
        <taxon>Betaproteobacteria</taxon>
        <taxon>Burkholderiales</taxon>
        <taxon>Burkholderiaceae</taxon>
        <taxon>Cupriavidus</taxon>
    </lineage>
</organism>
<name>A0A4V2FGD2_9BURK</name>
<dbReference type="Gene3D" id="1.20.140.10">
    <property type="entry name" value="Butyryl-CoA Dehydrogenase, subunit A, domain 3"/>
    <property type="match status" value="1"/>
</dbReference>
<dbReference type="PANTHER" id="PTHR43884">
    <property type="entry name" value="ACYL-COA DEHYDROGENASE"/>
    <property type="match status" value="1"/>
</dbReference>
<evidence type="ECO:0000256" key="3">
    <source>
        <dbReference type="ARBA" id="ARBA00023002"/>
    </source>
</evidence>
<dbReference type="SUPFAM" id="SSF47203">
    <property type="entry name" value="Acyl-CoA dehydrogenase C-terminal domain-like"/>
    <property type="match status" value="1"/>
</dbReference>
<protein>
    <submittedName>
        <fullName evidence="5">Acyl-CoA dehydrogenase-like protein</fullName>
    </submittedName>
</protein>
<keyword evidence="2" id="KW-0274">FAD</keyword>
<dbReference type="GO" id="GO:0003995">
    <property type="term" value="F:acyl-CoA dehydrogenase activity"/>
    <property type="evidence" value="ECO:0007669"/>
    <property type="project" value="TreeGrafter"/>
</dbReference>
<dbReference type="InterPro" id="IPR036250">
    <property type="entry name" value="AcylCo_DH-like_C"/>
</dbReference>
<evidence type="ECO:0000313" key="6">
    <source>
        <dbReference type="Proteomes" id="UP000291078"/>
    </source>
</evidence>
<keyword evidence="3" id="KW-0560">Oxidoreductase</keyword>
<dbReference type="RefSeq" id="WP_130392650.1">
    <property type="nucleotide sequence ID" value="NZ_SGXM01000005.1"/>
</dbReference>
<evidence type="ECO:0000256" key="2">
    <source>
        <dbReference type="ARBA" id="ARBA00022827"/>
    </source>
</evidence>
<feature type="domain" description="Acyl-CoA dehydrogenase/oxidase C-terminal" evidence="4">
    <location>
        <begin position="167"/>
        <end position="300"/>
    </location>
</feature>
<dbReference type="AlphaFoldDB" id="A0A4V2FGD2"/>
<evidence type="ECO:0000259" key="4">
    <source>
        <dbReference type="Pfam" id="PF00441"/>
    </source>
</evidence>
<accession>A0A4V2FGD2</accession>
<evidence type="ECO:0000313" key="5">
    <source>
        <dbReference type="EMBL" id="RZT36369.1"/>
    </source>
</evidence>
<keyword evidence="6" id="KW-1185">Reference proteome</keyword>
<dbReference type="PANTHER" id="PTHR43884:SF20">
    <property type="entry name" value="ACYL-COA DEHYDROGENASE FADE28"/>
    <property type="match status" value="1"/>
</dbReference>
<dbReference type="InterPro" id="IPR009075">
    <property type="entry name" value="AcylCo_DH/oxidase_C"/>
</dbReference>
<dbReference type="OrthoDB" id="2450120at2"/>
<keyword evidence="1" id="KW-0285">Flavoprotein</keyword>
<reference evidence="5 6" key="1">
    <citation type="journal article" date="2015" name="Stand. Genomic Sci.">
        <title>Genomic Encyclopedia of Bacterial and Archaeal Type Strains, Phase III: the genomes of soil and plant-associated and newly described type strains.</title>
        <authorList>
            <person name="Whitman W.B."/>
            <person name="Woyke T."/>
            <person name="Klenk H.P."/>
            <person name="Zhou Y."/>
            <person name="Lilburn T.G."/>
            <person name="Beck B.J."/>
            <person name="De Vos P."/>
            <person name="Vandamme P."/>
            <person name="Eisen J.A."/>
            <person name="Garrity G."/>
            <person name="Hugenholtz P."/>
            <person name="Kyrpides N.C."/>
        </authorList>
    </citation>
    <scope>NUCLEOTIDE SEQUENCE [LARGE SCALE GENOMIC DNA]</scope>
    <source>
        <strain evidence="5 6">ASC-9842</strain>
    </source>
</reference>
<sequence>MENVYSDALEAVLRDLCTPADVRAIEAGASPAPLWDALQQSGFADSLLPDAGLALADALPMLVTMGQYALPVPLAQTMFARAVLQAAGVPLPDGPIALASREGAARAHVADGATAAWFLVQQDGAASLVARDAAAVQATGVHGDLTVSIGECGGQAFALAPGTLRTMGAALHSALLAGAMARTFDLTLQYANDRAQFGRNIGKFQAIQHQISVMAEQVAAVRMAAQIACAADGWQPERMRAAIGKCNASEAVAAVSAIAHAVHGALGITAEYDLQLFTRRLHAWRLADGSERYWAREIGAAVCDAQGGTVDQIRQWAGEAA</sequence>
<dbReference type="EMBL" id="SGXM01000005">
    <property type="protein sequence ID" value="RZT36369.1"/>
    <property type="molecule type" value="Genomic_DNA"/>
</dbReference>
<dbReference type="Proteomes" id="UP000291078">
    <property type="component" value="Unassembled WGS sequence"/>
</dbReference>
<gene>
    <name evidence="5" type="ORF">EV147_3688</name>
</gene>
<dbReference type="Pfam" id="PF00441">
    <property type="entry name" value="Acyl-CoA_dh_1"/>
    <property type="match status" value="1"/>
</dbReference>
<evidence type="ECO:0000256" key="1">
    <source>
        <dbReference type="ARBA" id="ARBA00022630"/>
    </source>
</evidence>